<name>A0A7R9PX74_9ACAR</name>
<dbReference type="AlphaFoldDB" id="A0A7R9PX74"/>
<protein>
    <recommendedName>
        <fullName evidence="2">BOD1/SHG1 domain-containing protein</fullName>
    </recommendedName>
</protein>
<dbReference type="OrthoDB" id="7605699at2759"/>
<dbReference type="EMBL" id="OC856665">
    <property type="protein sequence ID" value="CAD7624090.1"/>
    <property type="molecule type" value="Genomic_DNA"/>
</dbReference>
<evidence type="ECO:0000256" key="1">
    <source>
        <dbReference type="SAM" id="MobiDB-lite"/>
    </source>
</evidence>
<keyword evidence="4" id="KW-1185">Reference proteome</keyword>
<evidence type="ECO:0000313" key="3">
    <source>
        <dbReference type="EMBL" id="CAD7624090.1"/>
    </source>
</evidence>
<dbReference type="EMBL" id="CAJPIZ010002090">
    <property type="protein sequence ID" value="CAG2104520.1"/>
    <property type="molecule type" value="Genomic_DNA"/>
</dbReference>
<reference evidence="3" key="1">
    <citation type="submission" date="2020-11" db="EMBL/GenBank/DDBJ databases">
        <authorList>
            <person name="Tran Van P."/>
        </authorList>
    </citation>
    <scope>NUCLEOTIDE SEQUENCE</scope>
</reference>
<feature type="domain" description="BOD1/SHG1" evidence="2">
    <location>
        <begin position="22"/>
        <end position="117"/>
    </location>
</feature>
<dbReference type="GO" id="GO:0048188">
    <property type="term" value="C:Set1C/COMPASS complex"/>
    <property type="evidence" value="ECO:0007669"/>
    <property type="project" value="TreeGrafter"/>
</dbReference>
<dbReference type="InterPro" id="IPR055264">
    <property type="entry name" value="BOD1/SHG1_dom"/>
</dbReference>
<dbReference type="Proteomes" id="UP000759131">
    <property type="component" value="Unassembled WGS sequence"/>
</dbReference>
<dbReference type="GO" id="GO:0031297">
    <property type="term" value="P:replication fork processing"/>
    <property type="evidence" value="ECO:0007669"/>
    <property type="project" value="TreeGrafter"/>
</dbReference>
<dbReference type="PANTHER" id="PTHR31532">
    <property type="entry name" value="BIORIENTATION OF CHROMOSOMES IN CELL DIVISION 1 FAMILY MEMBER"/>
    <property type="match status" value="1"/>
</dbReference>
<dbReference type="PANTHER" id="PTHR31532:SF10">
    <property type="entry name" value="BIORIENTATION OF CHROMOSOMES IN CELL DIVISION PROTEIN 1-LIKE 1"/>
    <property type="match status" value="1"/>
</dbReference>
<proteinExistence type="predicted"/>
<feature type="compositionally biased region" description="Polar residues" evidence="1">
    <location>
        <begin position="158"/>
        <end position="168"/>
    </location>
</feature>
<feature type="region of interest" description="Disordered" evidence="1">
    <location>
        <begin position="144"/>
        <end position="168"/>
    </location>
</feature>
<organism evidence="3">
    <name type="scientific">Medioppia subpectinata</name>
    <dbReference type="NCBI Taxonomy" id="1979941"/>
    <lineage>
        <taxon>Eukaryota</taxon>
        <taxon>Metazoa</taxon>
        <taxon>Ecdysozoa</taxon>
        <taxon>Arthropoda</taxon>
        <taxon>Chelicerata</taxon>
        <taxon>Arachnida</taxon>
        <taxon>Acari</taxon>
        <taxon>Acariformes</taxon>
        <taxon>Sarcoptiformes</taxon>
        <taxon>Oribatida</taxon>
        <taxon>Brachypylina</taxon>
        <taxon>Oppioidea</taxon>
        <taxon>Oppiidae</taxon>
        <taxon>Medioppia</taxon>
    </lineage>
</organism>
<evidence type="ECO:0000259" key="2">
    <source>
        <dbReference type="Pfam" id="PF05205"/>
    </source>
</evidence>
<sequence>MSVESGHCSVSSGADSAVIASIVSRVKSGGIFDQFRRECLSDADTKPSFQNLLQRVEGYVSKFLSQQKWSPNINKNQLRERLRKQINESGMLKYGIEHLVEQVVNYKINSLFWPQIENVVKDFLGIQDIQVIPSQPLPQITKSLSKTNSKSSLKSDEINYQSAKIETR</sequence>
<evidence type="ECO:0000313" key="4">
    <source>
        <dbReference type="Proteomes" id="UP000759131"/>
    </source>
</evidence>
<dbReference type="Pfam" id="PF05205">
    <property type="entry name" value="COMPASS-Shg1"/>
    <property type="match status" value="1"/>
</dbReference>
<accession>A0A7R9PX74</accession>
<gene>
    <name evidence="3" type="ORF">OSB1V03_LOCUS4536</name>
</gene>